<dbReference type="PANTHER" id="PTHR11157:SF126">
    <property type="entry name" value="ELONGATION OF VERY LONG CHAIN FATTY ACIDS PROTEIN"/>
    <property type="match status" value="1"/>
</dbReference>
<evidence type="ECO:0000256" key="7">
    <source>
        <dbReference type="ARBA" id="ARBA00023098"/>
    </source>
</evidence>
<feature type="transmembrane region" description="Helical" evidence="10">
    <location>
        <begin position="58"/>
        <end position="87"/>
    </location>
</feature>
<keyword evidence="2 10" id="KW-0444">Lipid biosynthesis</keyword>
<evidence type="ECO:0000313" key="11">
    <source>
        <dbReference type="EMBL" id="KII69628.1"/>
    </source>
</evidence>
<proteinExistence type="inferred from homology"/>
<keyword evidence="9 10" id="KW-0275">Fatty acid biosynthesis</keyword>
<dbReference type="Pfam" id="PF01151">
    <property type="entry name" value="ELO"/>
    <property type="match status" value="1"/>
</dbReference>
<dbReference type="GO" id="GO:0009922">
    <property type="term" value="F:fatty acid elongase activity"/>
    <property type="evidence" value="ECO:0007669"/>
    <property type="project" value="UniProtKB-EC"/>
</dbReference>
<feature type="transmembrane region" description="Helical" evidence="10">
    <location>
        <begin position="26"/>
        <end position="46"/>
    </location>
</feature>
<comment type="caution">
    <text evidence="11">The sequence shown here is derived from an EMBL/GenBank/DDBJ whole genome shotgun (WGS) entry which is preliminary data.</text>
</comment>
<gene>
    <name evidence="11" type="ORF">RF11_10215</name>
</gene>
<organism evidence="11 12">
    <name type="scientific">Thelohanellus kitauei</name>
    <name type="common">Myxosporean</name>
    <dbReference type="NCBI Taxonomy" id="669202"/>
    <lineage>
        <taxon>Eukaryota</taxon>
        <taxon>Metazoa</taxon>
        <taxon>Cnidaria</taxon>
        <taxon>Myxozoa</taxon>
        <taxon>Myxosporea</taxon>
        <taxon>Bivalvulida</taxon>
        <taxon>Platysporina</taxon>
        <taxon>Myxobolidae</taxon>
        <taxon>Thelohanellus</taxon>
    </lineage>
</organism>
<evidence type="ECO:0000256" key="6">
    <source>
        <dbReference type="ARBA" id="ARBA00022989"/>
    </source>
</evidence>
<keyword evidence="4 10" id="KW-0812">Transmembrane</keyword>
<dbReference type="Proteomes" id="UP000031668">
    <property type="component" value="Unassembled WGS sequence"/>
</dbReference>
<dbReference type="GO" id="GO:0034626">
    <property type="term" value="P:fatty acid elongation, polyunsaturated fatty acid"/>
    <property type="evidence" value="ECO:0007669"/>
    <property type="project" value="TreeGrafter"/>
</dbReference>
<dbReference type="InterPro" id="IPR002076">
    <property type="entry name" value="ELO_fam"/>
</dbReference>
<dbReference type="OrthoDB" id="434092at2759"/>
<comment type="subcellular location">
    <subcellularLocation>
        <location evidence="1">Membrane</location>
        <topology evidence="1">Multi-pass membrane protein</topology>
    </subcellularLocation>
</comment>
<dbReference type="AlphaFoldDB" id="A0A0C2JJR8"/>
<feature type="transmembrane region" description="Helical" evidence="10">
    <location>
        <begin position="232"/>
        <end position="248"/>
    </location>
</feature>
<evidence type="ECO:0000313" key="12">
    <source>
        <dbReference type="Proteomes" id="UP000031668"/>
    </source>
</evidence>
<keyword evidence="12" id="KW-1185">Reference proteome</keyword>
<evidence type="ECO:0000256" key="9">
    <source>
        <dbReference type="ARBA" id="ARBA00023160"/>
    </source>
</evidence>
<keyword evidence="7 10" id="KW-0443">Lipid metabolism</keyword>
<evidence type="ECO:0000256" key="2">
    <source>
        <dbReference type="ARBA" id="ARBA00022516"/>
    </source>
</evidence>
<dbReference type="GO" id="GO:0005789">
    <property type="term" value="C:endoplasmic reticulum membrane"/>
    <property type="evidence" value="ECO:0007669"/>
    <property type="project" value="TreeGrafter"/>
</dbReference>
<evidence type="ECO:0000256" key="5">
    <source>
        <dbReference type="ARBA" id="ARBA00022832"/>
    </source>
</evidence>
<protein>
    <recommendedName>
        <fullName evidence="10">Elongation of very long chain fatty acids protein</fullName>
        <ecNumber evidence="10">2.3.1.199</ecNumber>
    </recommendedName>
    <alternativeName>
        <fullName evidence="10">Very-long-chain 3-oxoacyl-CoA synthase</fullName>
    </alternativeName>
</protein>
<dbReference type="GO" id="GO:0030148">
    <property type="term" value="P:sphingolipid biosynthetic process"/>
    <property type="evidence" value="ECO:0007669"/>
    <property type="project" value="TreeGrafter"/>
</dbReference>
<accession>A0A0C2JJR8</accession>
<evidence type="ECO:0000256" key="3">
    <source>
        <dbReference type="ARBA" id="ARBA00022679"/>
    </source>
</evidence>
<dbReference type="GO" id="GO:0034625">
    <property type="term" value="P:fatty acid elongation, monounsaturated fatty acid"/>
    <property type="evidence" value="ECO:0007669"/>
    <property type="project" value="TreeGrafter"/>
</dbReference>
<comment type="similarity">
    <text evidence="10">Belongs to the ELO family.</text>
</comment>
<reference evidence="11 12" key="1">
    <citation type="journal article" date="2014" name="Genome Biol. Evol.">
        <title>The genome of the myxosporean Thelohanellus kitauei shows adaptations to nutrient acquisition within its fish host.</title>
        <authorList>
            <person name="Yang Y."/>
            <person name="Xiong J."/>
            <person name="Zhou Z."/>
            <person name="Huo F."/>
            <person name="Miao W."/>
            <person name="Ran C."/>
            <person name="Liu Y."/>
            <person name="Zhang J."/>
            <person name="Feng J."/>
            <person name="Wang M."/>
            <person name="Wang M."/>
            <person name="Wang L."/>
            <person name="Yao B."/>
        </authorList>
    </citation>
    <scope>NUCLEOTIDE SEQUENCE [LARGE SCALE GENOMIC DNA]</scope>
    <source>
        <strain evidence="11">Wuqing</strain>
    </source>
</reference>
<dbReference type="EMBL" id="JWZT01002340">
    <property type="protein sequence ID" value="KII69628.1"/>
    <property type="molecule type" value="Genomic_DNA"/>
</dbReference>
<evidence type="ECO:0000256" key="1">
    <source>
        <dbReference type="ARBA" id="ARBA00004141"/>
    </source>
</evidence>
<sequence length="256" mass="30824">MWDTIYHRYYKTEDLVKDWPLIDNPLPILTIIVSYLSVALYGQTIMKRFNALGLRSFMFFYNLSVIIWCLLVTVLSLQAVFAVPNFWKVHLGRKLISEAGIGQKFLLVHYLYLLSKIYELLDTIIFVLRKKFNQVSLFHVYHHASILIIEWHHFKTYPGPMAMPLVILNSIVHVFMYGYYFLSSFGPKVQKYLWWKKYITQMQLIQLAIYFAYFTWFRGYTTIYPRGLIDCYILYNFTIFGFFCHFYVKEYRKKNI</sequence>
<dbReference type="EC" id="2.3.1.199" evidence="10"/>
<keyword evidence="3 10" id="KW-0808">Transferase</keyword>
<evidence type="ECO:0000256" key="4">
    <source>
        <dbReference type="ARBA" id="ARBA00022692"/>
    </source>
</evidence>
<name>A0A0C2JJR8_THEKT</name>
<keyword evidence="6 10" id="KW-1133">Transmembrane helix</keyword>
<dbReference type="GO" id="GO:0019367">
    <property type="term" value="P:fatty acid elongation, saturated fatty acid"/>
    <property type="evidence" value="ECO:0007669"/>
    <property type="project" value="TreeGrafter"/>
</dbReference>
<dbReference type="GO" id="GO:0042761">
    <property type="term" value="P:very long-chain fatty acid biosynthetic process"/>
    <property type="evidence" value="ECO:0007669"/>
    <property type="project" value="TreeGrafter"/>
</dbReference>
<comment type="catalytic activity">
    <reaction evidence="10">
        <text>a very-long-chain acyl-CoA + malonyl-CoA + H(+) = a very-long-chain 3-oxoacyl-CoA + CO2 + CoA</text>
        <dbReference type="Rhea" id="RHEA:32727"/>
        <dbReference type="ChEBI" id="CHEBI:15378"/>
        <dbReference type="ChEBI" id="CHEBI:16526"/>
        <dbReference type="ChEBI" id="CHEBI:57287"/>
        <dbReference type="ChEBI" id="CHEBI:57384"/>
        <dbReference type="ChEBI" id="CHEBI:90725"/>
        <dbReference type="ChEBI" id="CHEBI:90736"/>
        <dbReference type="EC" id="2.3.1.199"/>
    </reaction>
</comment>
<dbReference type="PANTHER" id="PTHR11157">
    <property type="entry name" value="FATTY ACID ACYL TRANSFERASE-RELATED"/>
    <property type="match status" value="1"/>
</dbReference>
<feature type="transmembrane region" description="Helical" evidence="10">
    <location>
        <begin position="203"/>
        <end position="220"/>
    </location>
</feature>
<feature type="transmembrane region" description="Helical" evidence="10">
    <location>
        <begin position="160"/>
        <end position="182"/>
    </location>
</feature>
<keyword evidence="5 10" id="KW-0276">Fatty acid metabolism</keyword>
<evidence type="ECO:0000256" key="10">
    <source>
        <dbReference type="RuleBase" id="RU361115"/>
    </source>
</evidence>
<evidence type="ECO:0000256" key="8">
    <source>
        <dbReference type="ARBA" id="ARBA00023136"/>
    </source>
</evidence>
<keyword evidence="8 10" id="KW-0472">Membrane</keyword>